<dbReference type="AlphaFoldDB" id="A0A316UZZ2"/>
<accession>A0A316UZZ2</accession>
<organism evidence="2 3">
    <name type="scientific">Jaminaea rosea</name>
    <dbReference type="NCBI Taxonomy" id="1569628"/>
    <lineage>
        <taxon>Eukaryota</taxon>
        <taxon>Fungi</taxon>
        <taxon>Dikarya</taxon>
        <taxon>Basidiomycota</taxon>
        <taxon>Ustilaginomycotina</taxon>
        <taxon>Exobasidiomycetes</taxon>
        <taxon>Microstromatales</taxon>
        <taxon>Microstromatales incertae sedis</taxon>
        <taxon>Jaminaea</taxon>
    </lineage>
</organism>
<name>A0A316UZZ2_9BASI</name>
<keyword evidence="3" id="KW-1185">Reference proteome</keyword>
<sequence length="285" mass="30973">MAPALQAVTPHSSTLATALPAKTPHSSPALPAKTPHSSPDEEMPASPLIFGGNDKGDNDDDDDGVWVDEEDFFDNLDTSRLNADTIAVLQDKPWRSEVVPESVQLDAYMSLLAPESMKVALRWANRNHSSEACVDPRRYNFVLHRLCRSPSCGVKKAEAQASAQAHVNSGRFVLPLARPFVPPSVPTNRTEQEIQDLYWLERTFEVFIVVICGVRLAAMLLFAQFHGRQAVLTDPYPRGAPGFERNDEQATAGEAGEGGEAGSVSSGAGRRERQRSKSLTGGAHD</sequence>
<dbReference type="RefSeq" id="XP_025364493.1">
    <property type="nucleotide sequence ID" value="XM_025504640.1"/>
</dbReference>
<evidence type="ECO:0000313" key="3">
    <source>
        <dbReference type="Proteomes" id="UP000245884"/>
    </source>
</evidence>
<feature type="region of interest" description="Disordered" evidence="1">
    <location>
        <begin position="1"/>
        <end position="65"/>
    </location>
</feature>
<evidence type="ECO:0000256" key="1">
    <source>
        <dbReference type="SAM" id="MobiDB-lite"/>
    </source>
</evidence>
<gene>
    <name evidence="2" type="ORF">BDZ90DRAFT_224917</name>
</gene>
<dbReference type="Proteomes" id="UP000245884">
    <property type="component" value="Unassembled WGS sequence"/>
</dbReference>
<dbReference type="EMBL" id="KZ819662">
    <property type="protein sequence ID" value="PWN29881.1"/>
    <property type="molecule type" value="Genomic_DNA"/>
</dbReference>
<reference evidence="2 3" key="1">
    <citation type="journal article" date="2018" name="Mol. Biol. Evol.">
        <title>Broad Genomic Sampling Reveals a Smut Pathogenic Ancestry of the Fungal Clade Ustilaginomycotina.</title>
        <authorList>
            <person name="Kijpornyongpan T."/>
            <person name="Mondo S.J."/>
            <person name="Barry K."/>
            <person name="Sandor L."/>
            <person name="Lee J."/>
            <person name="Lipzen A."/>
            <person name="Pangilinan J."/>
            <person name="LaButti K."/>
            <person name="Hainaut M."/>
            <person name="Henrissat B."/>
            <person name="Grigoriev I.V."/>
            <person name="Spatafora J.W."/>
            <person name="Aime M.C."/>
        </authorList>
    </citation>
    <scope>NUCLEOTIDE SEQUENCE [LARGE SCALE GENOMIC DNA]</scope>
    <source>
        <strain evidence="2 3">MCA 5214</strain>
    </source>
</reference>
<protein>
    <submittedName>
        <fullName evidence="2">Uncharacterized protein</fullName>
    </submittedName>
</protein>
<evidence type="ECO:0000313" key="2">
    <source>
        <dbReference type="EMBL" id="PWN29881.1"/>
    </source>
</evidence>
<feature type="region of interest" description="Disordered" evidence="1">
    <location>
        <begin position="238"/>
        <end position="285"/>
    </location>
</feature>
<proteinExistence type="predicted"/>
<dbReference type="GeneID" id="37026463"/>